<organism evidence="1 2">
    <name type="scientific">Rubus argutus</name>
    <name type="common">Southern blackberry</name>
    <dbReference type="NCBI Taxonomy" id="59490"/>
    <lineage>
        <taxon>Eukaryota</taxon>
        <taxon>Viridiplantae</taxon>
        <taxon>Streptophyta</taxon>
        <taxon>Embryophyta</taxon>
        <taxon>Tracheophyta</taxon>
        <taxon>Spermatophyta</taxon>
        <taxon>Magnoliopsida</taxon>
        <taxon>eudicotyledons</taxon>
        <taxon>Gunneridae</taxon>
        <taxon>Pentapetalae</taxon>
        <taxon>rosids</taxon>
        <taxon>fabids</taxon>
        <taxon>Rosales</taxon>
        <taxon>Rosaceae</taxon>
        <taxon>Rosoideae</taxon>
        <taxon>Rosoideae incertae sedis</taxon>
        <taxon>Rubus</taxon>
    </lineage>
</organism>
<dbReference type="AlphaFoldDB" id="A0AAW1WV54"/>
<reference evidence="1 2" key="1">
    <citation type="journal article" date="2023" name="G3 (Bethesda)">
        <title>A chromosome-length genome assembly and annotation of blackberry (Rubus argutus, cv. 'Hillquist').</title>
        <authorList>
            <person name="Bruna T."/>
            <person name="Aryal R."/>
            <person name="Dudchenko O."/>
            <person name="Sargent D.J."/>
            <person name="Mead D."/>
            <person name="Buti M."/>
            <person name="Cavallini A."/>
            <person name="Hytonen T."/>
            <person name="Andres J."/>
            <person name="Pham M."/>
            <person name="Weisz D."/>
            <person name="Mascagni F."/>
            <person name="Usai G."/>
            <person name="Natali L."/>
            <person name="Bassil N."/>
            <person name="Fernandez G.E."/>
            <person name="Lomsadze A."/>
            <person name="Armour M."/>
            <person name="Olukolu B."/>
            <person name="Poorten T."/>
            <person name="Britton C."/>
            <person name="Davik J."/>
            <person name="Ashrafi H."/>
            <person name="Aiden E.L."/>
            <person name="Borodovsky M."/>
            <person name="Worthington M."/>
        </authorList>
    </citation>
    <scope>NUCLEOTIDE SEQUENCE [LARGE SCALE GENOMIC DNA]</scope>
    <source>
        <strain evidence="1">PI 553951</strain>
    </source>
</reference>
<dbReference type="EMBL" id="JBEDUW010000005">
    <property type="protein sequence ID" value="KAK9928644.1"/>
    <property type="molecule type" value="Genomic_DNA"/>
</dbReference>
<accession>A0AAW1WV54</accession>
<protein>
    <submittedName>
        <fullName evidence="1">Uncharacterized protein</fullName>
    </submittedName>
</protein>
<comment type="caution">
    <text evidence="1">The sequence shown here is derived from an EMBL/GenBank/DDBJ whole genome shotgun (WGS) entry which is preliminary data.</text>
</comment>
<gene>
    <name evidence="1" type="ORF">M0R45_025768</name>
</gene>
<sequence>MDETQKATEGLVLNMRKKLSLYDLDRKVRLNAVFFADKIPQKPYICSTMKTVLSRFGNIGVTASNERDPGDKMFSVTADDEEAAKAILDSSPWSIMGSSVHFQEWPESMAIEELPRHQIAFWVHLHV</sequence>
<evidence type="ECO:0000313" key="2">
    <source>
        <dbReference type="Proteomes" id="UP001457282"/>
    </source>
</evidence>
<dbReference type="Proteomes" id="UP001457282">
    <property type="component" value="Unassembled WGS sequence"/>
</dbReference>
<evidence type="ECO:0000313" key="1">
    <source>
        <dbReference type="EMBL" id="KAK9928644.1"/>
    </source>
</evidence>
<keyword evidence="2" id="KW-1185">Reference proteome</keyword>
<name>A0AAW1WV54_RUBAR</name>
<proteinExistence type="predicted"/>